<dbReference type="SMART" id="SM00261">
    <property type="entry name" value="FU"/>
    <property type="match status" value="1"/>
</dbReference>
<gene>
    <name evidence="7" type="ORF">SteCoe_35444</name>
</gene>
<organism evidence="7 8">
    <name type="scientific">Stentor coeruleus</name>
    <dbReference type="NCBI Taxonomy" id="5963"/>
    <lineage>
        <taxon>Eukaryota</taxon>
        <taxon>Sar</taxon>
        <taxon>Alveolata</taxon>
        <taxon>Ciliophora</taxon>
        <taxon>Postciliodesmatophora</taxon>
        <taxon>Heterotrichea</taxon>
        <taxon>Heterotrichida</taxon>
        <taxon>Stentoridae</taxon>
        <taxon>Stentor</taxon>
    </lineage>
</organism>
<keyword evidence="2 4" id="KW-0863">Zinc-finger</keyword>
<keyword evidence="8" id="KW-1185">Reference proteome</keyword>
<dbReference type="GO" id="GO:0008270">
    <property type="term" value="F:zinc ion binding"/>
    <property type="evidence" value="ECO:0007669"/>
    <property type="project" value="UniProtKB-KW"/>
</dbReference>
<evidence type="ECO:0000256" key="5">
    <source>
        <dbReference type="SAM" id="Phobius"/>
    </source>
</evidence>
<dbReference type="AlphaFoldDB" id="A0A1R2ASA0"/>
<keyword evidence="3" id="KW-0862">Zinc</keyword>
<dbReference type="InterPro" id="IPR006212">
    <property type="entry name" value="Furin_repeat"/>
</dbReference>
<dbReference type="OrthoDB" id="6270329at2759"/>
<dbReference type="Proteomes" id="UP000187209">
    <property type="component" value="Unassembled WGS sequence"/>
</dbReference>
<keyword evidence="1" id="KW-0479">Metal-binding</keyword>
<evidence type="ECO:0000256" key="2">
    <source>
        <dbReference type="ARBA" id="ARBA00022771"/>
    </source>
</evidence>
<feature type="transmembrane region" description="Helical" evidence="5">
    <location>
        <begin position="89"/>
        <end position="111"/>
    </location>
</feature>
<proteinExistence type="predicted"/>
<dbReference type="Gene3D" id="3.30.40.10">
    <property type="entry name" value="Zinc/RING finger domain, C3HC4 (zinc finger)"/>
    <property type="match status" value="1"/>
</dbReference>
<feature type="domain" description="RING-type" evidence="6">
    <location>
        <begin position="201"/>
        <end position="244"/>
    </location>
</feature>
<keyword evidence="5" id="KW-1133">Transmembrane helix</keyword>
<dbReference type="PANTHER" id="PTHR45798">
    <property type="entry name" value="RING-H2 FINGER PROTEIN ATL61-RELATED-RELATED"/>
    <property type="match status" value="1"/>
</dbReference>
<dbReference type="Pfam" id="PF13639">
    <property type="entry name" value="zf-RING_2"/>
    <property type="match status" value="1"/>
</dbReference>
<dbReference type="InterPro" id="IPR001841">
    <property type="entry name" value="Znf_RING"/>
</dbReference>
<dbReference type="SMART" id="SM00184">
    <property type="entry name" value="RING"/>
    <property type="match status" value="1"/>
</dbReference>
<accession>A0A1R2ASA0</accession>
<dbReference type="EMBL" id="MPUH01001504">
    <property type="protein sequence ID" value="OMJ67404.1"/>
    <property type="molecule type" value="Genomic_DNA"/>
</dbReference>
<dbReference type="InterPro" id="IPR052788">
    <property type="entry name" value="RING-type_E3_ligase_ATL"/>
</dbReference>
<dbReference type="PROSITE" id="PS50089">
    <property type="entry name" value="ZF_RING_2"/>
    <property type="match status" value="1"/>
</dbReference>
<dbReference type="SUPFAM" id="SSF57850">
    <property type="entry name" value="RING/U-box"/>
    <property type="match status" value="1"/>
</dbReference>
<evidence type="ECO:0000259" key="6">
    <source>
        <dbReference type="PROSITE" id="PS50089"/>
    </source>
</evidence>
<reference evidence="7 8" key="1">
    <citation type="submission" date="2016-11" db="EMBL/GenBank/DDBJ databases">
        <title>The macronuclear genome of Stentor coeruleus: a giant cell with tiny introns.</title>
        <authorList>
            <person name="Slabodnick M."/>
            <person name="Ruby J.G."/>
            <person name="Reiff S.B."/>
            <person name="Swart E.C."/>
            <person name="Gosai S."/>
            <person name="Prabakaran S."/>
            <person name="Witkowska E."/>
            <person name="Larue G.E."/>
            <person name="Fisher S."/>
            <person name="Freeman R.M."/>
            <person name="Gunawardena J."/>
            <person name="Chu W."/>
            <person name="Stover N.A."/>
            <person name="Gregory B.D."/>
            <person name="Nowacki M."/>
            <person name="Derisi J."/>
            <person name="Roy S.W."/>
            <person name="Marshall W.F."/>
            <person name="Sood P."/>
        </authorList>
    </citation>
    <scope>NUCLEOTIDE SEQUENCE [LARGE SCALE GENOMIC DNA]</scope>
    <source>
        <strain evidence="7">WM001</strain>
    </source>
</reference>
<dbReference type="SUPFAM" id="SSF57184">
    <property type="entry name" value="Growth factor receptor domain"/>
    <property type="match status" value="1"/>
</dbReference>
<protein>
    <recommendedName>
        <fullName evidence="6">RING-type domain-containing protein</fullName>
    </recommendedName>
</protein>
<dbReference type="PANTHER" id="PTHR45798:SF97">
    <property type="entry name" value="ALCOHOL-SENSITIVE RING FINGER PROTEIN 1"/>
    <property type="match status" value="1"/>
</dbReference>
<keyword evidence="5" id="KW-0812">Transmembrane</keyword>
<evidence type="ECO:0000313" key="7">
    <source>
        <dbReference type="EMBL" id="OMJ67404.1"/>
    </source>
</evidence>
<evidence type="ECO:0000256" key="4">
    <source>
        <dbReference type="PROSITE-ProRule" id="PRU00175"/>
    </source>
</evidence>
<dbReference type="InterPro" id="IPR009030">
    <property type="entry name" value="Growth_fac_rcpt_cys_sf"/>
</dbReference>
<evidence type="ECO:0000256" key="1">
    <source>
        <dbReference type="ARBA" id="ARBA00022723"/>
    </source>
</evidence>
<name>A0A1R2ASA0_9CILI</name>
<evidence type="ECO:0000313" key="8">
    <source>
        <dbReference type="Proteomes" id="UP000187209"/>
    </source>
</evidence>
<keyword evidence="5" id="KW-0472">Membrane</keyword>
<evidence type="ECO:0000256" key="3">
    <source>
        <dbReference type="ARBA" id="ARBA00022833"/>
    </source>
</evidence>
<dbReference type="InterPro" id="IPR013083">
    <property type="entry name" value="Znf_RING/FYVE/PHD"/>
</dbReference>
<comment type="caution">
    <text evidence="7">The sequence shown here is derived from an EMBL/GenBank/DDBJ whole genome shotgun (WGS) entry which is preliminary data.</text>
</comment>
<sequence>MSCVVQKKSKRINTECLISNCQLCDTQDGSCRVCEDRYFLSNNVCLKCSSNCDTCTSSLKCIKCESGYTNKNGKCNSNKTSDKKDYKSIGLIVGIVIVSIVVMLLCTCVIIRYKRNNDKRNYEASGSLSNIRVTYLRNMNMIETNELFENNRREIYQYYNPYTKKKNDVQEIIPITRDNFNMIIKIVAFDDKLKYYGENVCTICLENFIKGNEYRITPCGHLFHYECIFSWIIDADKKKCPNDNFKFG</sequence>